<evidence type="ECO:0000313" key="1">
    <source>
        <dbReference type="EMBL" id="GBP49555.1"/>
    </source>
</evidence>
<comment type="caution">
    <text evidence="1">The sequence shown here is derived from an EMBL/GenBank/DDBJ whole genome shotgun (WGS) entry which is preliminary data.</text>
</comment>
<dbReference type="EMBL" id="BGZK01000547">
    <property type="protein sequence ID" value="GBP49555.1"/>
    <property type="molecule type" value="Genomic_DNA"/>
</dbReference>
<sequence>MELRGNINNMRPSGSVVRMGVSKGSILLSLRVGVERRGAGAGRRRDKLRREDVKVTTGQINAPSYKTSGTYSEHSASTSCLAARRATRAIGRGSHPEQVGLRGAEVRQGGSGRAAHAIICLKGAPHLESSASDRIMS</sequence>
<gene>
    <name evidence="1" type="ORF">EVAR_45619_1</name>
</gene>
<organism evidence="1 2">
    <name type="scientific">Eumeta variegata</name>
    <name type="common">Bagworm moth</name>
    <name type="synonym">Eumeta japonica</name>
    <dbReference type="NCBI Taxonomy" id="151549"/>
    <lineage>
        <taxon>Eukaryota</taxon>
        <taxon>Metazoa</taxon>
        <taxon>Ecdysozoa</taxon>
        <taxon>Arthropoda</taxon>
        <taxon>Hexapoda</taxon>
        <taxon>Insecta</taxon>
        <taxon>Pterygota</taxon>
        <taxon>Neoptera</taxon>
        <taxon>Endopterygota</taxon>
        <taxon>Lepidoptera</taxon>
        <taxon>Glossata</taxon>
        <taxon>Ditrysia</taxon>
        <taxon>Tineoidea</taxon>
        <taxon>Psychidae</taxon>
        <taxon>Oiketicinae</taxon>
        <taxon>Eumeta</taxon>
    </lineage>
</organism>
<name>A0A4C1WHG0_EUMVA</name>
<dbReference type="AlphaFoldDB" id="A0A4C1WHG0"/>
<accession>A0A4C1WHG0</accession>
<evidence type="ECO:0000313" key="2">
    <source>
        <dbReference type="Proteomes" id="UP000299102"/>
    </source>
</evidence>
<keyword evidence="2" id="KW-1185">Reference proteome</keyword>
<protein>
    <submittedName>
        <fullName evidence="1">Uncharacterized protein</fullName>
    </submittedName>
</protein>
<reference evidence="1 2" key="1">
    <citation type="journal article" date="2019" name="Commun. Biol.">
        <title>The bagworm genome reveals a unique fibroin gene that provides high tensile strength.</title>
        <authorList>
            <person name="Kono N."/>
            <person name="Nakamura H."/>
            <person name="Ohtoshi R."/>
            <person name="Tomita M."/>
            <person name="Numata K."/>
            <person name="Arakawa K."/>
        </authorList>
    </citation>
    <scope>NUCLEOTIDE SEQUENCE [LARGE SCALE GENOMIC DNA]</scope>
</reference>
<dbReference type="Proteomes" id="UP000299102">
    <property type="component" value="Unassembled WGS sequence"/>
</dbReference>
<proteinExistence type="predicted"/>